<feature type="compositionally biased region" description="Acidic residues" evidence="1">
    <location>
        <begin position="119"/>
        <end position="131"/>
    </location>
</feature>
<dbReference type="Proteomes" id="UP001281614">
    <property type="component" value="Unassembled WGS sequence"/>
</dbReference>
<feature type="region of interest" description="Disordered" evidence="1">
    <location>
        <begin position="31"/>
        <end position="131"/>
    </location>
</feature>
<reference evidence="2" key="1">
    <citation type="submission" date="2023-02" db="EMBL/GenBank/DDBJ databases">
        <title>Colletotrichum kahawae CIFC_Que2 genome sequencing and assembly.</title>
        <authorList>
            <person name="Baroncelli R."/>
        </authorList>
    </citation>
    <scope>NUCLEOTIDE SEQUENCE</scope>
    <source>
        <strain evidence="2">CIFC_Que2</strain>
    </source>
</reference>
<dbReference type="AlphaFoldDB" id="A0AAE0D1N8"/>
<name>A0AAE0D1N8_COLKA</name>
<proteinExistence type="predicted"/>
<evidence type="ECO:0000313" key="2">
    <source>
        <dbReference type="EMBL" id="KAK2738700.1"/>
    </source>
</evidence>
<protein>
    <submittedName>
        <fullName evidence="2">Uncharacterized protein</fullName>
    </submittedName>
</protein>
<accession>A0AAE0D1N8</accession>
<evidence type="ECO:0000256" key="1">
    <source>
        <dbReference type="SAM" id="MobiDB-lite"/>
    </source>
</evidence>
<evidence type="ECO:0000313" key="3">
    <source>
        <dbReference type="Proteomes" id="UP001281614"/>
    </source>
</evidence>
<keyword evidence="3" id="KW-1185">Reference proteome</keyword>
<feature type="compositionally biased region" description="Basic residues" evidence="1">
    <location>
        <begin position="43"/>
        <end position="52"/>
    </location>
</feature>
<sequence>MAINSEGGQVHHIRQPCFRKTDDGFLMDPLIYVTQAAPNPPKRPPRAPRKKTTQPLDENKEGVIDHSTRTPRKRNYAEYAADRKSQQSQGCCHIRHDGEDGDEEDGPPPMILAPSELSSDSDEDDPYEDME</sequence>
<gene>
    <name evidence="2" type="ORF">CKAH01_07390</name>
</gene>
<dbReference type="EMBL" id="VYYT01000378">
    <property type="protein sequence ID" value="KAK2738700.1"/>
    <property type="molecule type" value="Genomic_DNA"/>
</dbReference>
<feature type="compositionally biased region" description="Basic and acidic residues" evidence="1">
    <location>
        <begin position="57"/>
        <end position="68"/>
    </location>
</feature>
<comment type="caution">
    <text evidence="2">The sequence shown here is derived from an EMBL/GenBank/DDBJ whole genome shotgun (WGS) entry which is preliminary data.</text>
</comment>
<organism evidence="2 3">
    <name type="scientific">Colletotrichum kahawae</name>
    <name type="common">Coffee berry disease fungus</name>
    <dbReference type="NCBI Taxonomy" id="34407"/>
    <lineage>
        <taxon>Eukaryota</taxon>
        <taxon>Fungi</taxon>
        <taxon>Dikarya</taxon>
        <taxon>Ascomycota</taxon>
        <taxon>Pezizomycotina</taxon>
        <taxon>Sordariomycetes</taxon>
        <taxon>Hypocreomycetidae</taxon>
        <taxon>Glomerellales</taxon>
        <taxon>Glomerellaceae</taxon>
        <taxon>Colletotrichum</taxon>
        <taxon>Colletotrichum gloeosporioides species complex</taxon>
    </lineage>
</organism>